<evidence type="ECO:0000256" key="5">
    <source>
        <dbReference type="ARBA" id="ARBA00022630"/>
    </source>
</evidence>
<evidence type="ECO:0000256" key="1">
    <source>
        <dbReference type="ARBA" id="ARBA00001974"/>
    </source>
</evidence>
<keyword evidence="6 12" id="KW-0274">FAD</keyword>
<evidence type="ECO:0000256" key="8">
    <source>
        <dbReference type="ARBA" id="ARBA00023027"/>
    </source>
</evidence>
<keyword evidence="8" id="KW-0520">NAD</keyword>
<accession>U7VAU5</accession>
<keyword evidence="9" id="KW-0486">Methionine biosynthesis</keyword>
<comment type="similarity">
    <text evidence="3 12">Belongs to the methylenetetrahydrofolate reductase family.</text>
</comment>
<dbReference type="InterPro" id="IPR004620">
    <property type="entry name" value="MTHF_reductase_bac"/>
</dbReference>
<dbReference type="HOGENOM" id="CLU_025841_0_2_0"/>
<protein>
    <recommendedName>
        <fullName evidence="12">Methylenetetrahydrofolate reductase</fullName>
        <ecNumber evidence="12">1.5.1.54</ecNumber>
    </recommendedName>
</protein>
<dbReference type="GO" id="GO:0106312">
    <property type="term" value="F:methylenetetrahydrofolate reductase (NADH) activity"/>
    <property type="evidence" value="ECO:0007669"/>
    <property type="project" value="UniProtKB-EC"/>
</dbReference>
<evidence type="ECO:0000313" key="14">
    <source>
        <dbReference type="Proteomes" id="UP000017081"/>
    </source>
</evidence>
<dbReference type="GO" id="GO:0071949">
    <property type="term" value="F:FAD binding"/>
    <property type="evidence" value="ECO:0007669"/>
    <property type="project" value="TreeGrafter"/>
</dbReference>
<evidence type="ECO:0000256" key="10">
    <source>
        <dbReference type="ARBA" id="ARBA00034478"/>
    </source>
</evidence>
<keyword evidence="5 12" id="KW-0285">Flavoprotein</keyword>
<comment type="cofactor">
    <cofactor evidence="1 12">
        <name>FAD</name>
        <dbReference type="ChEBI" id="CHEBI:57692"/>
    </cofactor>
</comment>
<dbReference type="Gene3D" id="3.20.20.220">
    <property type="match status" value="1"/>
</dbReference>
<dbReference type="EMBL" id="AXZF01000073">
    <property type="protein sequence ID" value="ERT68249.1"/>
    <property type="molecule type" value="Genomic_DNA"/>
</dbReference>
<dbReference type="GO" id="GO:0009086">
    <property type="term" value="P:methionine biosynthetic process"/>
    <property type="evidence" value="ECO:0007669"/>
    <property type="project" value="UniProtKB-KW"/>
</dbReference>
<sequence>MDFMKIKNLYKIKKPVISFEIFPPNEKYPIESVYETIDELAKLKPDFISVTYGAGGTIRGRTVEIASRIKKVYGIEPLSHLTCFGAKNNEIEDILKKLKKNNVENILALRGDFPKDNSEIKGDFKYASKLIEKIKKEKEFCVGAAFYPEGHQETNDLLDLFYLKEKVKEGADFLISQIFFDNNYFYDFKNKCDKLGINIPLIPGIIPVTNAKQINKITELCGSTIPPKFQKILTRYENNPEALKEAGIAYAVEQIIDLLSSGVPGIHIYTMNKVDVVTEIMRRIKYVKEHLQEVN</sequence>
<comment type="pathway">
    <text evidence="10">Amino-acid biosynthesis; L-methionine biosynthesis via de novo pathway.</text>
</comment>
<name>U7VAU5_9FUSO</name>
<dbReference type="InterPro" id="IPR029041">
    <property type="entry name" value="FAD-linked_oxidoreductase-like"/>
</dbReference>
<evidence type="ECO:0000256" key="12">
    <source>
        <dbReference type="RuleBase" id="RU003862"/>
    </source>
</evidence>
<dbReference type="Proteomes" id="UP000017081">
    <property type="component" value="Unassembled WGS sequence"/>
</dbReference>
<dbReference type="GO" id="GO:0035999">
    <property type="term" value="P:tetrahydrofolate interconversion"/>
    <property type="evidence" value="ECO:0007669"/>
    <property type="project" value="UniProtKB-UniPathway"/>
</dbReference>
<keyword evidence="14" id="KW-1185">Reference proteome</keyword>
<evidence type="ECO:0000256" key="3">
    <source>
        <dbReference type="ARBA" id="ARBA00006743"/>
    </source>
</evidence>
<comment type="pathway">
    <text evidence="2 12">One-carbon metabolism; tetrahydrofolate interconversion.</text>
</comment>
<dbReference type="AlphaFoldDB" id="U7VAU5"/>
<dbReference type="STRING" id="1319815.HMPREF0202_01854"/>
<dbReference type="PANTHER" id="PTHR45754">
    <property type="entry name" value="METHYLENETETRAHYDROFOLATE REDUCTASE"/>
    <property type="match status" value="1"/>
</dbReference>
<evidence type="ECO:0000256" key="9">
    <source>
        <dbReference type="ARBA" id="ARBA00023167"/>
    </source>
</evidence>
<dbReference type="CDD" id="cd00537">
    <property type="entry name" value="MTHFR"/>
    <property type="match status" value="1"/>
</dbReference>
<evidence type="ECO:0000256" key="11">
    <source>
        <dbReference type="ARBA" id="ARBA00048628"/>
    </source>
</evidence>
<proteinExistence type="inferred from homology"/>
<comment type="caution">
    <text evidence="13">The sequence shown here is derived from an EMBL/GenBank/DDBJ whole genome shotgun (WGS) entry which is preliminary data.</text>
</comment>
<dbReference type="NCBIfam" id="TIGR00676">
    <property type="entry name" value="fadh2"/>
    <property type="match status" value="1"/>
</dbReference>
<dbReference type="PANTHER" id="PTHR45754:SF3">
    <property type="entry name" value="METHYLENETETRAHYDROFOLATE REDUCTASE (NADPH)"/>
    <property type="match status" value="1"/>
</dbReference>
<dbReference type="InterPro" id="IPR003171">
    <property type="entry name" value="Mehydrof_redctse-like"/>
</dbReference>
<dbReference type="Pfam" id="PF02219">
    <property type="entry name" value="MTHFR"/>
    <property type="match status" value="1"/>
</dbReference>
<evidence type="ECO:0000256" key="6">
    <source>
        <dbReference type="ARBA" id="ARBA00022827"/>
    </source>
</evidence>
<dbReference type="eggNOG" id="COG0685">
    <property type="taxonomic scope" value="Bacteria"/>
</dbReference>
<dbReference type="PATRIC" id="fig|1319815.3.peg.1790"/>
<organism evidence="13 14">
    <name type="scientific">Cetobacterium somerae ATCC BAA-474</name>
    <dbReference type="NCBI Taxonomy" id="1319815"/>
    <lineage>
        <taxon>Bacteria</taxon>
        <taxon>Fusobacteriati</taxon>
        <taxon>Fusobacteriota</taxon>
        <taxon>Fusobacteriia</taxon>
        <taxon>Fusobacteriales</taxon>
        <taxon>Fusobacteriaceae</taxon>
        <taxon>Cetobacterium</taxon>
    </lineage>
</organism>
<evidence type="ECO:0000256" key="4">
    <source>
        <dbReference type="ARBA" id="ARBA00022605"/>
    </source>
</evidence>
<gene>
    <name evidence="13" type="ORF">HMPREF0202_01854</name>
</gene>
<comment type="catalytic activity">
    <reaction evidence="11">
        <text>(6S)-5-methyl-5,6,7,8-tetrahydrofolate + NAD(+) = (6R)-5,10-methylene-5,6,7,8-tetrahydrofolate + NADH + H(+)</text>
        <dbReference type="Rhea" id="RHEA:19821"/>
        <dbReference type="ChEBI" id="CHEBI:15378"/>
        <dbReference type="ChEBI" id="CHEBI:15636"/>
        <dbReference type="ChEBI" id="CHEBI:18608"/>
        <dbReference type="ChEBI" id="CHEBI:57540"/>
        <dbReference type="ChEBI" id="CHEBI:57945"/>
        <dbReference type="EC" id="1.5.1.54"/>
    </reaction>
    <physiologicalReaction direction="right-to-left" evidence="11">
        <dbReference type="Rhea" id="RHEA:19823"/>
    </physiologicalReaction>
</comment>
<dbReference type="SUPFAM" id="SSF51730">
    <property type="entry name" value="FAD-linked oxidoreductase"/>
    <property type="match status" value="1"/>
</dbReference>
<dbReference type="UniPathway" id="UPA00193"/>
<evidence type="ECO:0000256" key="7">
    <source>
        <dbReference type="ARBA" id="ARBA00023002"/>
    </source>
</evidence>
<keyword evidence="4" id="KW-0028">Amino-acid biosynthesis</keyword>
<dbReference type="GO" id="GO:0005829">
    <property type="term" value="C:cytosol"/>
    <property type="evidence" value="ECO:0007669"/>
    <property type="project" value="InterPro"/>
</dbReference>
<dbReference type="EC" id="1.5.1.54" evidence="12"/>
<reference evidence="13 14" key="1">
    <citation type="submission" date="2013-08" db="EMBL/GenBank/DDBJ databases">
        <authorList>
            <person name="Weinstock G."/>
            <person name="Sodergren E."/>
            <person name="Wylie T."/>
            <person name="Fulton L."/>
            <person name="Fulton R."/>
            <person name="Fronick C."/>
            <person name="O'Laughlin M."/>
            <person name="Godfrey J."/>
            <person name="Miner T."/>
            <person name="Herter B."/>
            <person name="Appelbaum E."/>
            <person name="Cordes M."/>
            <person name="Lek S."/>
            <person name="Wollam A."/>
            <person name="Pepin K.H."/>
            <person name="Palsikar V.B."/>
            <person name="Mitreva M."/>
            <person name="Wilson R.K."/>
        </authorList>
    </citation>
    <scope>NUCLEOTIDE SEQUENCE [LARGE SCALE GENOMIC DNA]</scope>
    <source>
        <strain evidence="13 14">ATCC BAA-474</strain>
    </source>
</reference>
<evidence type="ECO:0000256" key="2">
    <source>
        <dbReference type="ARBA" id="ARBA00004777"/>
    </source>
</evidence>
<keyword evidence="7 12" id="KW-0560">Oxidoreductase</keyword>
<evidence type="ECO:0000313" key="13">
    <source>
        <dbReference type="EMBL" id="ERT68249.1"/>
    </source>
</evidence>